<protein>
    <recommendedName>
        <fullName evidence="2">Primase C-terminal 2 domain-containing protein</fullName>
    </recommendedName>
</protein>
<dbReference type="AlphaFoldDB" id="M0MEU9"/>
<dbReference type="EMBL" id="AOMD01000025">
    <property type="protein sequence ID" value="EMA44277.1"/>
    <property type="molecule type" value="Genomic_DNA"/>
</dbReference>
<accession>M0MEU9</accession>
<comment type="caution">
    <text evidence="3">The sequence shown here is derived from an EMBL/GenBank/DDBJ whole genome shotgun (WGS) entry which is preliminary data.</text>
</comment>
<keyword evidence="4" id="KW-1185">Reference proteome</keyword>
<sequence>MSDFEVVPAELRERDQWLLWDADNDVPRRPHWRGDFKISWNDPDDWHSFEEAVEAADERDSWGIGYVFSSENDNYARGLYGGLDLDGCVEEDRRPKDWLPSLQPFFDADAYMEFSPSGGGVHIPLAGLEKPEWWTDEHFTDDEHEGVEVLDNKFCTFTGDRLRNSGDAVADTGPWVEEWLRQAHKSITDDDPLAEGHGTAEGGVEDAILEFDGGGRAFGGDWFDAETAADALDHIDPDVMYPTWRDVGFALRDEFPTATALRLFKDWSRAGSKWDTEAERQAERIVEDSAPGGGRTIATVVHLAKQGGWDASAAATGTQADGGVAAVVPENASAGDAAGPDLSVPGGYRGPLIVAGDGRIGVDHPGDPEDPDSEGFWEDVTNFYIEAREFLRDRDAGEVYADLTVYPADAGESYDVTVPMTAFNEVRSFKTEVVKDRTTTYTSGIERLNDLRKFVGEQDAPERIGVERFGLFGGGSDDDGDDHAEFVAPEGALGPDGWLDDPGHAYVDQAVGLETKWALDPDDGDEFDADAVADVLETLPHTRETDRLLPVLGWFYASGVRPLVHEWTGEFNLLNITGESESGKTATLGLLWRLFGMDDDPLAVGGETKFTMMRSMTATNAVPVWFDEYKPATTDPWRIDALHGLLRGVTRGGTVQRGNADKTTDDYTLSAPVIVSGEQRIQGAAEQRRCVMTTFSSRATDPGTDTARAYKRLTGEGYLDDTGEYVTADAPDPREHALAYYQWVAGLDGDDLRERWNAAAAGVAGMLVNAGFDDGLGEAARQGLQTVVFGLRLYRAFAGTVGADVDGLVDEDAIESAVRYSAAEFVGGGHKSHVDTLVEVAARAAQNGYLEAGEHYTVVRDETPECEVRVNMSAAFDPLTKFVKDYDVSADLLDGFGDYRARFREAAAADGGYITVFGQNSPPIGRALGVHAGRACDSLDGFEARAFDAEPVADRPSGDRDDDADGGGGGSGPSQADRLEIVTDAVADLCERDDGAEHARVGDVVNTAMDAGVDSSAAHAALDKLAEQGDVYQPLTGQYRLR</sequence>
<dbReference type="Proteomes" id="UP000011669">
    <property type="component" value="Unassembled WGS sequence"/>
</dbReference>
<organism evidence="3 4">
    <name type="scientific">Halococcus saccharolyticus DSM 5350</name>
    <dbReference type="NCBI Taxonomy" id="1227455"/>
    <lineage>
        <taxon>Archaea</taxon>
        <taxon>Methanobacteriati</taxon>
        <taxon>Methanobacteriota</taxon>
        <taxon>Stenosarchaea group</taxon>
        <taxon>Halobacteria</taxon>
        <taxon>Halobacteriales</taxon>
        <taxon>Halococcaceae</taxon>
        <taxon>Halococcus</taxon>
    </lineage>
</organism>
<dbReference type="InterPro" id="IPR014819">
    <property type="entry name" value="PriCT_2"/>
</dbReference>
<evidence type="ECO:0000259" key="2">
    <source>
        <dbReference type="Pfam" id="PF08707"/>
    </source>
</evidence>
<dbReference type="OrthoDB" id="238910at2157"/>
<dbReference type="PATRIC" id="fig|1227455.4.peg.2488"/>
<proteinExistence type="predicted"/>
<dbReference type="STRING" id="1227455.C449_12143"/>
<evidence type="ECO:0000313" key="3">
    <source>
        <dbReference type="EMBL" id="EMA44277.1"/>
    </source>
</evidence>
<evidence type="ECO:0000313" key="4">
    <source>
        <dbReference type="Proteomes" id="UP000011669"/>
    </source>
</evidence>
<dbReference type="InParanoid" id="M0MEU9"/>
<dbReference type="RefSeq" id="WP_006078290.1">
    <property type="nucleotide sequence ID" value="NZ_AOMD01000025.1"/>
</dbReference>
<feature type="domain" description="Primase C-terminal 2" evidence="2">
    <location>
        <begin position="229"/>
        <end position="304"/>
    </location>
</feature>
<dbReference type="Pfam" id="PF08707">
    <property type="entry name" value="PriCT_2"/>
    <property type="match status" value="1"/>
</dbReference>
<dbReference type="GO" id="GO:0016817">
    <property type="term" value="F:hydrolase activity, acting on acid anhydrides"/>
    <property type="evidence" value="ECO:0007669"/>
    <property type="project" value="InterPro"/>
</dbReference>
<dbReference type="InterPro" id="IPR036388">
    <property type="entry name" value="WH-like_DNA-bd_sf"/>
</dbReference>
<feature type="compositionally biased region" description="Basic and acidic residues" evidence="1">
    <location>
        <begin position="948"/>
        <end position="959"/>
    </location>
</feature>
<name>M0MEU9_9EURY</name>
<reference evidence="3 4" key="1">
    <citation type="journal article" date="2014" name="PLoS Genet.">
        <title>Phylogenetically driven sequencing of extremely halophilic archaea reveals strategies for static and dynamic osmo-response.</title>
        <authorList>
            <person name="Becker E.A."/>
            <person name="Seitzer P.M."/>
            <person name="Tritt A."/>
            <person name="Larsen D."/>
            <person name="Krusor M."/>
            <person name="Yao A.I."/>
            <person name="Wu D."/>
            <person name="Madern D."/>
            <person name="Eisen J.A."/>
            <person name="Darling A.E."/>
            <person name="Facciotti M.T."/>
        </authorList>
    </citation>
    <scope>NUCLEOTIDE SEQUENCE [LARGE SCALE GENOMIC DNA]</scope>
    <source>
        <strain evidence="3 4">DSM 5350</strain>
    </source>
</reference>
<evidence type="ECO:0000256" key="1">
    <source>
        <dbReference type="SAM" id="MobiDB-lite"/>
    </source>
</evidence>
<gene>
    <name evidence="3" type="ORF">C449_12143</name>
</gene>
<feature type="region of interest" description="Disordered" evidence="1">
    <location>
        <begin position="948"/>
        <end position="978"/>
    </location>
</feature>
<dbReference type="Gene3D" id="1.10.10.10">
    <property type="entry name" value="Winged helix-like DNA-binding domain superfamily/Winged helix DNA-binding domain"/>
    <property type="match status" value="1"/>
</dbReference>